<dbReference type="EMBL" id="CM037156">
    <property type="protein sequence ID" value="KAH7836967.1"/>
    <property type="molecule type" value="Genomic_DNA"/>
</dbReference>
<reference evidence="1 2" key="1">
    <citation type="journal article" date="2021" name="Hortic Res">
        <title>High-quality reference genome and annotation aids understanding of berry development for evergreen blueberry (Vaccinium darrowii).</title>
        <authorList>
            <person name="Yu J."/>
            <person name="Hulse-Kemp A.M."/>
            <person name="Babiker E."/>
            <person name="Staton M."/>
        </authorList>
    </citation>
    <scope>NUCLEOTIDE SEQUENCE [LARGE SCALE GENOMIC DNA]</scope>
    <source>
        <strain evidence="2">cv. NJ 8807/NJ 8810</strain>
        <tissue evidence="1">Young leaf</tissue>
    </source>
</reference>
<dbReference type="Proteomes" id="UP000828048">
    <property type="component" value="Chromosome 6"/>
</dbReference>
<evidence type="ECO:0000313" key="2">
    <source>
        <dbReference type="Proteomes" id="UP000828048"/>
    </source>
</evidence>
<keyword evidence="2" id="KW-1185">Reference proteome</keyword>
<sequence>MRVEFGITPLIQHYGCMVDLYGRVGLIEVAWNTVNSMPMEPDVIIWGALLSGARMHGDITTCEVALKKLIELEPTNSGAYVFLSNVYAKTGKWNDVRQMTDLMEAKEIRKVRGCSMVEVGGVIHEFFVGDELHPEIREIHLLLEEIMKRLKMEGYVDNTSEVLLDLDEEGKEMSLSRHSEKLAVAFAILKTSVGTPIRIVKNLRICGDCHVAIKMISRIFVREIVVRDCNRFHHFANGICSCKDFW</sequence>
<gene>
    <name evidence="1" type="ORF">Vadar_007947</name>
</gene>
<proteinExistence type="predicted"/>
<accession>A0ACB7X837</accession>
<comment type="caution">
    <text evidence="1">The sequence shown here is derived from an EMBL/GenBank/DDBJ whole genome shotgun (WGS) entry which is preliminary data.</text>
</comment>
<evidence type="ECO:0000313" key="1">
    <source>
        <dbReference type="EMBL" id="KAH7836967.1"/>
    </source>
</evidence>
<protein>
    <submittedName>
        <fullName evidence="1">Uncharacterized protein</fullName>
    </submittedName>
</protein>
<name>A0ACB7X837_9ERIC</name>
<organism evidence="1 2">
    <name type="scientific">Vaccinium darrowii</name>
    <dbReference type="NCBI Taxonomy" id="229202"/>
    <lineage>
        <taxon>Eukaryota</taxon>
        <taxon>Viridiplantae</taxon>
        <taxon>Streptophyta</taxon>
        <taxon>Embryophyta</taxon>
        <taxon>Tracheophyta</taxon>
        <taxon>Spermatophyta</taxon>
        <taxon>Magnoliopsida</taxon>
        <taxon>eudicotyledons</taxon>
        <taxon>Gunneridae</taxon>
        <taxon>Pentapetalae</taxon>
        <taxon>asterids</taxon>
        <taxon>Ericales</taxon>
        <taxon>Ericaceae</taxon>
        <taxon>Vaccinioideae</taxon>
        <taxon>Vaccinieae</taxon>
        <taxon>Vaccinium</taxon>
    </lineage>
</organism>